<dbReference type="GO" id="GO:0050664">
    <property type="term" value="F:oxidoreductase activity, acting on NAD(P)H, oxygen as acceptor"/>
    <property type="evidence" value="ECO:0007669"/>
    <property type="project" value="TreeGrafter"/>
</dbReference>
<sequence>MADQVVIVTGAGNGIGLSMIQLLMKSAKVSHVVAVDLNIDKLKAIQKEHPEKVSLVTGDVSKTSTSIEAVETAVKQGGHLNSLILNAAMVRPTGYLPKLVVNDWRKAFDVNFFSQLDMMQQAWPHLLESEGNVMMTSTRVSQEPTDSWTCYATTKAALNYLCSCLPLEEPKIKYVAITPGAVDTDSQTASRLDGKIKNFSPKMRKFLNEIYSSNKLLKPEQPASAFVKLVETGIPDKFTGKTIYWGDI</sequence>
<dbReference type="EMBL" id="KN847492">
    <property type="protein sequence ID" value="KIW19439.1"/>
    <property type="molecule type" value="Genomic_DNA"/>
</dbReference>
<reference evidence="3 4" key="1">
    <citation type="submission" date="2015-01" db="EMBL/GenBank/DDBJ databases">
        <title>The Genome Sequence of Exophiala spinifera CBS89968.</title>
        <authorList>
            <consortium name="The Broad Institute Genomics Platform"/>
            <person name="Cuomo C."/>
            <person name="de Hoog S."/>
            <person name="Gorbushina A."/>
            <person name="Stielow B."/>
            <person name="Teixiera M."/>
            <person name="Abouelleil A."/>
            <person name="Chapman S.B."/>
            <person name="Priest M."/>
            <person name="Young S.K."/>
            <person name="Wortman J."/>
            <person name="Nusbaum C."/>
            <person name="Birren B."/>
        </authorList>
    </citation>
    <scope>NUCLEOTIDE SEQUENCE [LARGE SCALE GENOMIC DNA]</scope>
    <source>
        <strain evidence="3 4">CBS 89968</strain>
    </source>
</reference>
<evidence type="ECO:0008006" key="5">
    <source>
        <dbReference type="Google" id="ProtNLM"/>
    </source>
</evidence>
<dbReference type="InterPro" id="IPR002347">
    <property type="entry name" value="SDR_fam"/>
</dbReference>
<keyword evidence="4" id="KW-1185">Reference proteome</keyword>
<accession>A0A0D2C7A5</accession>
<protein>
    <recommendedName>
        <fullName evidence="5">NAD(P)-binding protein</fullName>
    </recommendedName>
</protein>
<dbReference type="Proteomes" id="UP000053328">
    <property type="component" value="Unassembled WGS sequence"/>
</dbReference>
<evidence type="ECO:0000313" key="3">
    <source>
        <dbReference type="EMBL" id="KIW19439.1"/>
    </source>
</evidence>
<dbReference type="OrthoDB" id="4109642at2759"/>
<evidence type="ECO:0000256" key="1">
    <source>
        <dbReference type="ARBA" id="ARBA00006484"/>
    </source>
</evidence>
<dbReference type="InterPro" id="IPR036291">
    <property type="entry name" value="NAD(P)-bd_dom_sf"/>
</dbReference>
<dbReference type="AlphaFoldDB" id="A0A0D2C7A5"/>
<dbReference type="GO" id="GO:0016616">
    <property type="term" value="F:oxidoreductase activity, acting on the CH-OH group of donors, NAD or NADP as acceptor"/>
    <property type="evidence" value="ECO:0007669"/>
    <property type="project" value="UniProtKB-ARBA"/>
</dbReference>
<dbReference type="Gene3D" id="3.40.50.720">
    <property type="entry name" value="NAD(P)-binding Rossmann-like Domain"/>
    <property type="match status" value="1"/>
</dbReference>
<evidence type="ECO:0000256" key="2">
    <source>
        <dbReference type="ARBA" id="ARBA00023002"/>
    </source>
</evidence>
<keyword evidence="2" id="KW-0560">Oxidoreductase</keyword>
<dbReference type="SUPFAM" id="SSF51735">
    <property type="entry name" value="NAD(P)-binding Rossmann-fold domains"/>
    <property type="match status" value="1"/>
</dbReference>
<organism evidence="3 4">
    <name type="scientific">Exophiala spinifera</name>
    <dbReference type="NCBI Taxonomy" id="91928"/>
    <lineage>
        <taxon>Eukaryota</taxon>
        <taxon>Fungi</taxon>
        <taxon>Dikarya</taxon>
        <taxon>Ascomycota</taxon>
        <taxon>Pezizomycotina</taxon>
        <taxon>Eurotiomycetes</taxon>
        <taxon>Chaetothyriomycetidae</taxon>
        <taxon>Chaetothyriales</taxon>
        <taxon>Herpotrichiellaceae</taxon>
        <taxon>Exophiala</taxon>
    </lineage>
</organism>
<dbReference type="HOGENOM" id="CLU_010194_2_11_1"/>
<proteinExistence type="inferred from homology"/>
<dbReference type="Pfam" id="PF00106">
    <property type="entry name" value="adh_short"/>
    <property type="match status" value="1"/>
</dbReference>
<dbReference type="PRINTS" id="PR00081">
    <property type="entry name" value="GDHRDH"/>
</dbReference>
<name>A0A0D2C7A5_9EURO</name>
<dbReference type="PANTHER" id="PTHR43008:SF8">
    <property type="entry name" value="BENZIL REDUCTASE ((S)-BENZOIN FORMING) IRC24"/>
    <property type="match status" value="1"/>
</dbReference>
<evidence type="ECO:0000313" key="4">
    <source>
        <dbReference type="Proteomes" id="UP000053328"/>
    </source>
</evidence>
<gene>
    <name evidence="3" type="ORF">PV08_00011</name>
</gene>
<dbReference type="STRING" id="91928.A0A0D2C7A5"/>
<dbReference type="RefSeq" id="XP_016239655.1">
    <property type="nucleotide sequence ID" value="XM_016374379.1"/>
</dbReference>
<dbReference type="GeneID" id="27327094"/>
<comment type="similarity">
    <text evidence="1">Belongs to the short-chain dehydrogenases/reductases (SDR) family.</text>
</comment>
<dbReference type="VEuPathDB" id="FungiDB:PV08_00011"/>
<dbReference type="PANTHER" id="PTHR43008">
    <property type="entry name" value="BENZIL REDUCTASE"/>
    <property type="match status" value="1"/>
</dbReference>